<dbReference type="SUPFAM" id="SSF51412">
    <property type="entry name" value="Inosine monophosphate dehydrogenase (IMPDH)"/>
    <property type="match status" value="1"/>
</dbReference>
<dbReference type="EC" id="1.7.1.7" evidence="1"/>
<dbReference type="EMBL" id="NVUU01000056">
    <property type="protein sequence ID" value="PCI93650.1"/>
    <property type="molecule type" value="Genomic_DNA"/>
</dbReference>
<dbReference type="InterPro" id="IPR001093">
    <property type="entry name" value="IMP_DH_GMPRt"/>
</dbReference>
<evidence type="ECO:0000256" key="1">
    <source>
        <dbReference type="ARBA" id="ARBA00012678"/>
    </source>
</evidence>
<reference evidence="7" key="1">
    <citation type="submission" date="2017-08" db="EMBL/GenBank/DDBJ databases">
        <title>A dynamic microbial community with high functional redundancy inhabits the cold, oxic subseafloor aquifer.</title>
        <authorList>
            <person name="Tully B.J."/>
            <person name="Wheat C.G."/>
            <person name="Glazer B.T."/>
            <person name="Huber J.A."/>
        </authorList>
    </citation>
    <scope>NUCLEOTIDE SEQUENCE [LARGE SCALE GENOMIC DNA]</scope>
</reference>
<comment type="caution">
    <text evidence="6">The sequence shown here is derived from an EMBL/GenBank/DDBJ whole genome shotgun (WGS) entry which is preliminary data.</text>
</comment>
<dbReference type="SMART" id="SM01240">
    <property type="entry name" value="IMPDH"/>
    <property type="match status" value="1"/>
</dbReference>
<evidence type="ECO:0000313" key="7">
    <source>
        <dbReference type="Proteomes" id="UP000217838"/>
    </source>
</evidence>
<dbReference type="InterPro" id="IPR013785">
    <property type="entry name" value="Aldolase_TIM"/>
</dbReference>
<keyword evidence="4" id="KW-0560">Oxidoreductase</keyword>
<evidence type="ECO:0000256" key="3">
    <source>
        <dbReference type="ARBA" id="ARBA00022857"/>
    </source>
</evidence>
<dbReference type="FunFam" id="3.20.20.70:FF:000424">
    <property type="entry name" value="Inosine-5'-monophosphate dehydrogenase 2"/>
    <property type="match status" value="1"/>
</dbReference>
<gene>
    <name evidence="6" type="ORF">COB11_05005</name>
</gene>
<evidence type="ECO:0000256" key="4">
    <source>
        <dbReference type="ARBA" id="ARBA00023002"/>
    </source>
</evidence>
<name>A0A2A4YGA7_UNCAE</name>
<proteinExistence type="predicted"/>
<dbReference type="PANTHER" id="PTHR43170:SF5">
    <property type="entry name" value="GMP REDUCTASE"/>
    <property type="match status" value="1"/>
</dbReference>
<dbReference type="Pfam" id="PF00478">
    <property type="entry name" value="IMPDH"/>
    <property type="match status" value="1"/>
</dbReference>
<dbReference type="GO" id="GO:0016616">
    <property type="term" value="F:oxidoreductase activity, acting on the CH-OH group of donors, NAD or NADP as acceptor"/>
    <property type="evidence" value="ECO:0007669"/>
    <property type="project" value="UniProtKB-ARBA"/>
</dbReference>
<dbReference type="CDD" id="cd00381">
    <property type="entry name" value="IMPDH"/>
    <property type="match status" value="1"/>
</dbReference>
<keyword evidence="3" id="KW-0521">NADP</keyword>
<dbReference type="InterPro" id="IPR050139">
    <property type="entry name" value="GMP_reductase"/>
</dbReference>
<accession>A0A2A4YGA7</accession>
<sequence>MRKAYTFDDVALIPQYNNVPSRTVPKLDSWLTKNSKIEIPLLCANMDSTISEELAEVLLKEGSIPIFHRFIDLETQKKWIKRWEDKIFVSCGIGKEKVQHTRELLDAGAKGVCIDVAHGHSEMMIHFIESLKKSHPDREIIAGNVCTAMAYHDLVNAGADGVKVGIGPGAACTTRIVTGFGMPQFSAIYECAKIAEKLRVPLIADGGIRNSRDVVLALAAGASSVMIGKLFALTKESAAPKRESKTSPTGLEAKFRGQASSDFQKEYYGGLKQNTVAEGIDFWANVTGSASDLIDNLLGRIRSGLTYAGAKSIKELQRKAEFVEVSTNYKAESKPRPPKETLEKTGATEETLTLLKRLLERNQIV</sequence>
<dbReference type="Proteomes" id="UP000217838">
    <property type="component" value="Unassembled WGS sequence"/>
</dbReference>
<dbReference type="Gene3D" id="3.20.20.70">
    <property type="entry name" value="Aldolase class I"/>
    <property type="match status" value="1"/>
</dbReference>
<dbReference type="PANTHER" id="PTHR43170">
    <property type="entry name" value="GMP REDUCTASE"/>
    <property type="match status" value="1"/>
</dbReference>
<evidence type="ECO:0000259" key="5">
    <source>
        <dbReference type="Pfam" id="PF00478"/>
    </source>
</evidence>
<evidence type="ECO:0000313" key="6">
    <source>
        <dbReference type="EMBL" id="PCI93650.1"/>
    </source>
</evidence>
<protein>
    <recommendedName>
        <fullName evidence="2">GMP reductase</fullName>
        <ecNumber evidence="1">1.7.1.7</ecNumber>
    </recommendedName>
</protein>
<organism evidence="6 7">
    <name type="scientific">Aerophobetes bacterium</name>
    <dbReference type="NCBI Taxonomy" id="2030807"/>
    <lineage>
        <taxon>Bacteria</taxon>
        <taxon>Candidatus Aerophobota</taxon>
    </lineage>
</organism>
<dbReference type="AlphaFoldDB" id="A0A2A4YGA7"/>
<evidence type="ECO:0000256" key="2">
    <source>
        <dbReference type="ARBA" id="ARBA00015800"/>
    </source>
</evidence>
<dbReference type="GO" id="GO:0003920">
    <property type="term" value="F:GMP reductase activity"/>
    <property type="evidence" value="ECO:0007669"/>
    <property type="project" value="UniProtKB-EC"/>
</dbReference>
<feature type="domain" description="IMP dehydrogenase/GMP reductase" evidence="5">
    <location>
        <begin position="4"/>
        <end position="335"/>
    </location>
</feature>